<protein>
    <submittedName>
        <fullName evidence="1">Small RNA degrading nuclease 5</fullName>
    </submittedName>
</protein>
<sequence>MVSHSLIALQVDGEDMISRMKNFCGRMAQQRLPSTVVDARDQKDSTHKGATLPPVEINLFLGDVQGLVTWVIGDGMLPSWVFVKNKPLIPKVVLLYVPGLDAALYMSQTRLLSSLKELCGNPKPVLASSYGKCIVSSYTDALLMQSYSSSCIPDDRHTIDALLTCRVKRKLDVKTSNQSSKPDRDG</sequence>
<proteinExistence type="predicted"/>
<dbReference type="ExpressionAtlas" id="A0A1D6MYH0">
    <property type="expression patterns" value="baseline and differential"/>
</dbReference>
<organism evidence="1">
    <name type="scientific">Zea mays</name>
    <name type="common">Maize</name>
    <dbReference type="NCBI Taxonomy" id="4577"/>
    <lineage>
        <taxon>Eukaryota</taxon>
        <taxon>Viridiplantae</taxon>
        <taxon>Streptophyta</taxon>
        <taxon>Embryophyta</taxon>
        <taxon>Tracheophyta</taxon>
        <taxon>Spermatophyta</taxon>
        <taxon>Magnoliopsida</taxon>
        <taxon>Liliopsida</taxon>
        <taxon>Poales</taxon>
        <taxon>Poaceae</taxon>
        <taxon>PACMAD clade</taxon>
        <taxon>Panicoideae</taxon>
        <taxon>Andropogonodae</taxon>
        <taxon>Andropogoneae</taxon>
        <taxon>Tripsacinae</taxon>
        <taxon>Zea</taxon>
    </lineage>
</organism>
<gene>
    <name evidence="1" type="ORF">ZEAMMB73_Zm00001d041816</name>
</gene>
<name>A0A1D6MYH0_MAIZE</name>
<dbReference type="EMBL" id="CM007649">
    <property type="protein sequence ID" value="ONM33745.1"/>
    <property type="molecule type" value="Genomic_DNA"/>
</dbReference>
<accession>A0A1D6MYH0</accession>
<dbReference type="AlphaFoldDB" id="A0A1D6MYH0"/>
<reference evidence="1" key="1">
    <citation type="submission" date="2015-12" db="EMBL/GenBank/DDBJ databases">
        <title>Update maize B73 reference genome by single molecule sequencing technologies.</title>
        <authorList>
            <consortium name="Maize Genome Sequencing Project"/>
            <person name="Ware D."/>
        </authorList>
    </citation>
    <scope>NUCLEOTIDE SEQUENCE [LARGE SCALE GENOMIC DNA]</scope>
    <source>
        <tissue evidence="1">Seedling</tissue>
    </source>
</reference>
<evidence type="ECO:0000313" key="1">
    <source>
        <dbReference type="EMBL" id="ONM33745.1"/>
    </source>
</evidence>